<keyword evidence="2" id="KW-1185">Reference proteome</keyword>
<gene>
    <name evidence="1" type="ORF">EC973_001606</name>
</gene>
<comment type="caution">
    <text evidence="1">The sequence shown here is derived from an EMBL/GenBank/DDBJ whole genome shotgun (WGS) entry which is preliminary data.</text>
</comment>
<dbReference type="InterPro" id="IPR037197">
    <property type="entry name" value="WWE_dom_sf"/>
</dbReference>
<dbReference type="OrthoDB" id="2202855at2759"/>
<proteinExistence type="predicted"/>
<evidence type="ECO:0000313" key="1">
    <source>
        <dbReference type="EMBL" id="KAF7730657.1"/>
    </source>
</evidence>
<name>A0A8H7BU77_9FUNG</name>
<reference evidence="1" key="1">
    <citation type="submission" date="2020-01" db="EMBL/GenBank/DDBJ databases">
        <title>Genome Sequencing of Three Apophysomyces-Like Fungal Strains Confirms a Novel Fungal Genus in the Mucoromycota with divergent Burkholderia-like Endosymbiotic Bacteria.</title>
        <authorList>
            <person name="Stajich J.E."/>
            <person name="Macias A.M."/>
            <person name="Carter-House D."/>
            <person name="Lovett B."/>
            <person name="Kasson L.R."/>
            <person name="Berry K."/>
            <person name="Grigoriev I."/>
            <person name="Chang Y."/>
            <person name="Spatafora J."/>
            <person name="Kasson M.T."/>
        </authorList>
    </citation>
    <scope>NUCLEOTIDE SEQUENCE</scope>
    <source>
        <strain evidence="1">NRRL A-21654</strain>
    </source>
</reference>
<dbReference type="EMBL" id="JABAYA010000014">
    <property type="protein sequence ID" value="KAF7730657.1"/>
    <property type="molecule type" value="Genomic_DNA"/>
</dbReference>
<dbReference type="Proteomes" id="UP000605846">
    <property type="component" value="Unassembled WGS sequence"/>
</dbReference>
<protein>
    <submittedName>
        <fullName evidence="1">Uncharacterized protein</fullName>
    </submittedName>
</protein>
<dbReference type="AlphaFoldDB" id="A0A8H7BU77"/>
<sequence length="70" mass="8246">MSTIRWVYASGSQWVVFDTESQQHLEVLWSRESASWITSRSFGNQDVYVDTSEMLLMYGGYTYPIARTYY</sequence>
<accession>A0A8H7BU77</accession>
<evidence type="ECO:0000313" key="2">
    <source>
        <dbReference type="Proteomes" id="UP000605846"/>
    </source>
</evidence>
<organism evidence="1 2">
    <name type="scientific">Apophysomyces ossiformis</name>
    <dbReference type="NCBI Taxonomy" id="679940"/>
    <lineage>
        <taxon>Eukaryota</taxon>
        <taxon>Fungi</taxon>
        <taxon>Fungi incertae sedis</taxon>
        <taxon>Mucoromycota</taxon>
        <taxon>Mucoromycotina</taxon>
        <taxon>Mucoromycetes</taxon>
        <taxon>Mucorales</taxon>
        <taxon>Mucorineae</taxon>
        <taxon>Mucoraceae</taxon>
        <taxon>Apophysomyces</taxon>
    </lineage>
</organism>
<dbReference type="SUPFAM" id="SSF117839">
    <property type="entry name" value="WWE domain"/>
    <property type="match status" value="1"/>
</dbReference>